<feature type="signal peptide" evidence="1">
    <location>
        <begin position="1"/>
        <end position="16"/>
    </location>
</feature>
<dbReference type="EMBL" id="JAHRIN010001158">
    <property type="protein sequence ID" value="MEQ2191720.1"/>
    <property type="molecule type" value="Genomic_DNA"/>
</dbReference>
<evidence type="ECO:0000313" key="2">
    <source>
        <dbReference type="EMBL" id="MEQ2191720.1"/>
    </source>
</evidence>
<accession>A0ABV0Q7E5</accession>
<reference evidence="2 3" key="1">
    <citation type="submission" date="2021-06" db="EMBL/GenBank/DDBJ databases">
        <authorList>
            <person name="Palmer J.M."/>
        </authorList>
    </citation>
    <scope>NUCLEOTIDE SEQUENCE [LARGE SCALE GENOMIC DNA]</scope>
    <source>
        <strain evidence="2 3">XC_2019</strain>
        <tissue evidence="2">Muscle</tissue>
    </source>
</reference>
<keyword evidence="3" id="KW-1185">Reference proteome</keyword>
<comment type="caution">
    <text evidence="2">The sequence shown here is derived from an EMBL/GenBank/DDBJ whole genome shotgun (WGS) entry which is preliminary data.</text>
</comment>
<organism evidence="2 3">
    <name type="scientific">Xenoophorus captivus</name>
    <dbReference type="NCBI Taxonomy" id="1517983"/>
    <lineage>
        <taxon>Eukaryota</taxon>
        <taxon>Metazoa</taxon>
        <taxon>Chordata</taxon>
        <taxon>Craniata</taxon>
        <taxon>Vertebrata</taxon>
        <taxon>Euteleostomi</taxon>
        <taxon>Actinopterygii</taxon>
        <taxon>Neopterygii</taxon>
        <taxon>Teleostei</taxon>
        <taxon>Neoteleostei</taxon>
        <taxon>Acanthomorphata</taxon>
        <taxon>Ovalentaria</taxon>
        <taxon>Atherinomorphae</taxon>
        <taxon>Cyprinodontiformes</taxon>
        <taxon>Goodeidae</taxon>
        <taxon>Xenoophorus</taxon>
    </lineage>
</organism>
<protein>
    <recommendedName>
        <fullName evidence="4">Transposase Helix-turn-helix domain-containing protein</fullName>
    </recommendedName>
</protein>
<proteinExistence type="predicted"/>
<feature type="chain" id="PRO_5047497144" description="Transposase Helix-turn-helix domain-containing protein" evidence="1">
    <location>
        <begin position="17"/>
        <end position="138"/>
    </location>
</feature>
<evidence type="ECO:0000256" key="1">
    <source>
        <dbReference type="SAM" id="SignalP"/>
    </source>
</evidence>
<evidence type="ECO:0008006" key="4">
    <source>
        <dbReference type="Google" id="ProtNLM"/>
    </source>
</evidence>
<name>A0ABV0Q7E5_9TELE</name>
<keyword evidence="1" id="KW-0732">Signal</keyword>
<dbReference type="Proteomes" id="UP001434883">
    <property type="component" value="Unassembled WGS sequence"/>
</dbReference>
<evidence type="ECO:0000313" key="3">
    <source>
        <dbReference type="Proteomes" id="UP001434883"/>
    </source>
</evidence>
<sequence length="138" mass="15868">MSSVFVCWLFKVLSQAKVFHCITKFFCLFVMRAVNTDINVSHHAPVPITKQVLMFLWYMANQNSFREISDKCDVPHSSAHRIILVVLNTICTMEPTFISWPDVCKTATSVAFHHICDLICNVSGAINVWHIRMQRPQI</sequence>
<gene>
    <name evidence="2" type="ORF">XENOCAPTIV_001665</name>
</gene>